<dbReference type="PRINTS" id="PR00111">
    <property type="entry name" value="ABHYDROLASE"/>
</dbReference>
<dbReference type="Gene3D" id="3.40.50.1820">
    <property type="entry name" value="alpha/beta hydrolase"/>
    <property type="match status" value="1"/>
</dbReference>
<dbReference type="PATRIC" id="fig|1217712.3.peg.3035"/>
<dbReference type="eggNOG" id="COG2267">
    <property type="taxonomic scope" value="Bacteria"/>
</dbReference>
<dbReference type="InterPro" id="IPR000073">
    <property type="entry name" value="AB_hydrolase_1"/>
</dbReference>
<reference evidence="2 3" key="1">
    <citation type="submission" date="2013-02" db="EMBL/GenBank/DDBJ databases">
        <title>The Genome Sequence of Acinetobacter sp. NIPH 758.</title>
        <authorList>
            <consortium name="The Broad Institute Genome Sequencing Platform"/>
            <consortium name="The Broad Institute Genome Sequencing Center for Infectious Disease"/>
            <person name="Cerqueira G."/>
            <person name="Feldgarden M."/>
            <person name="Courvalin P."/>
            <person name="Perichon B."/>
            <person name="Grillot-Courvalin C."/>
            <person name="Clermont D."/>
            <person name="Rocha E."/>
            <person name="Yoon E.-J."/>
            <person name="Nemec A."/>
            <person name="Walker B."/>
            <person name="Young S.K."/>
            <person name="Zeng Q."/>
            <person name="Gargeya S."/>
            <person name="Fitzgerald M."/>
            <person name="Haas B."/>
            <person name="Abouelleil A."/>
            <person name="Alvarado L."/>
            <person name="Arachchi H.M."/>
            <person name="Berlin A.M."/>
            <person name="Chapman S.B."/>
            <person name="Dewar J."/>
            <person name="Goldberg J."/>
            <person name="Griggs A."/>
            <person name="Gujja S."/>
            <person name="Hansen M."/>
            <person name="Howarth C."/>
            <person name="Imamovic A."/>
            <person name="Larimer J."/>
            <person name="McCowan C."/>
            <person name="Murphy C."/>
            <person name="Neiman D."/>
            <person name="Pearson M."/>
            <person name="Priest M."/>
            <person name="Roberts A."/>
            <person name="Saif S."/>
            <person name="Shea T."/>
            <person name="Sisk P."/>
            <person name="Sykes S."/>
            <person name="Wortman J."/>
            <person name="Nusbaum C."/>
            <person name="Birren B."/>
        </authorList>
    </citation>
    <scope>NUCLEOTIDE SEQUENCE [LARGE SCALE GENOMIC DNA]</scope>
    <source>
        <strain evidence="2 3">NIPH 758</strain>
    </source>
</reference>
<gene>
    <name evidence="2" type="ORF">F971_03143</name>
</gene>
<proteinExistence type="predicted"/>
<dbReference type="PANTHER" id="PTHR43798">
    <property type="entry name" value="MONOACYLGLYCEROL LIPASE"/>
    <property type="match status" value="1"/>
</dbReference>
<dbReference type="InterPro" id="IPR050266">
    <property type="entry name" value="AB_hydrolase_sf"/>
</dbReference>
<sequence length="263" mass="29835">MPYLAHNGQSLYYEVSGSGPIAIIFSHGLLMDNEMFNQQIEFFKDKYLCVAWDQRCHGKTASDSIELFNYYDSANDLITILDALKIEKAILIGMSQGGYLSLRCALKHRDRVNALILIDTQAQLEDNEKISGYKVLIDSWMQDGLTQETSDFLANLILGNHSVENTLWQEKWKRWKPHNLFAAFYALTDREDISEQICELDLPTLVIHGENDKAITLERAKDMATRLNTGIAIIPKAGHAGNLTHAAQVNPIIEEFINEISFR</sequence>
<evidence type="ECO:0000259" key="1">
    <source>
        <dbReference type="Pfam" id="PF00561"/>
    </source>
</evidence>
<dbReference type="HOGENOM" id="CLU_020336_12_3_6"/>
<evidence type="ECO:0000313" key="3">
    <source>
        <dbReference type="Proteomes" id="UP000013049"/>
    </source>
</evidence>
<dbReference type="Proteomes" id="UP000013049">
    <property type="component" value="Unassembled WGS sequence"/>
</dbReference>
<dbReference type="InterPro" id="IPR029058">
    <property type="entry name" value="AB_hydrolase_fold"/>
</dbReference>
<organism evidence="2 3">
    <name type="scientific">Acinetobacter vivianii</name>
    <dbReference type="NCBI Taxonomy" id="1776742"/>
    <lineage>
        <taxon>Bacteria</taxon>
        <taxon>Pseudomonadati</taxon>
        <taxon>Pseudomonadota</taxon>
        <taxon>Gammaproteobacteria</taxon>
        <taxon>Moraxellales</taxon>
        <taxon>Moraxellaceae</taxon>
        <taxon>Acinetobacter</taxon>
    </lineage>
</organism>
<name>N8UXE3_9GAMM</name>
<comment type="caution">
    <text evidence="2">The sequence shown here is derived from an EMBL/GenBank/DDBJ whole genome shotgun (WGS) entry which is preliminary data.</text>
</comment>
<dbReference type="Pfam" id="PF00561">
    <property type="entry name" value="Abhydrolase_1"/>
    <property type="match status" value="1"/>
</dbReference>
<dbReference type="AlphaFoldDB" id="N8UXE3"/>
<evidence type="ECO:0000313" key="2">
    <source>
        <dbReference type="EMBL" id="ENU92050.1"/>
    </source>
</evidence>
<accession>N8UXE3</accession>
<dbReference type="EMBL" id="APPC01000018">
    <property type="protein sequence ID" value="ENU92050.1"/>
    <property type="molecule type" value="Genomic_DNA"/>
</dbReference>
<dbReference type="SUPFAM" id="SSF53474">
    <property type="entry name" value="alpha/beta-Hydrolases"/>
    <property type="match status" value="1"/>
</dbReference>
<protein>
    <recommendedName>
        <fullName evidence="1">AB hydrolase-1 domain-containing protein</fullName>
    </recommendedName>
</protein>
<dbReference type="RefSeq" id="WP_004773016.1">
    <property type="nucleotide sequence ID" value="NZ_KB849357.1"/>
</dbReference>
<feature type="domain" description="AB hydrolase-1" evidence="1">
    <location>
        <begin position="22"/>
        <end position="245"/>
    </location>
</feature>